<evidence type="ECO:0000256" key="4">
    <source>
        <dbReference type="PIRSR" id="PIRSR600888-3"/>
    </source>
</evidence>
<evidence type="ECO:0000256" key="1">
    <source>
        <dbReference type="ARBA" id="ARBA00010154"/>
    </source>
</evidence>
<dbReference type="GO" id="GO:0005829">
    <property type="term" value="C:cytosol"/>
    <property type="evidence" value="ECO:0007669"/>
    <property type="project" value="TreeGrafter"/>
</dbReference>
<comment type="caution">
    <text evidence="5">The sequence shown here is derived from an EMBL/GenBank/DDBJ whole genome shotgun (WGS) entry which is preliminary data.</text>
</comment>
<dbReference type="CDD" id="cd00438">
    <property type="entry name" value="cupin_RmlC"/>
    <property type="match status" value="1"/>
</dbReference>
<dbReference type="InterPro" id="IPR000888">
    <property type="entry name" value="RmlC-like"/>
</dbReference>
<keyword evidence="6" id="KW-1185">Reference proteome</keyword>
<dbReference type="GO" id="GO:0008830">
    <property type="term" value="F:dTDP-4-dehydrorhamnose 3,5-epimerase activity"/>
    <property type="evidence" value="ECO:0007669"/>
    <property type="project" value="InterPro"/>
</dbReference>
<dbReference type="GO" id="GO:0000271">
    <property type="term" value="P:polysaccharide biosynthetic process"/>
    <property type="evidence" value="ECO:0007669"/>
    <property type="project" value="TreeGrafter"/>
</dbReference>
<organism evidence="5 6">
    <name type="scientific">Streptomyces boncukensis</name>
    <dbReference type="NCBI Taxonomy" id="2711219"/>
    <lineage>
        <taxon>Bacteria</taxon>
        <taxon>Bacillati</taxon>
        <taxon>Actinomycetota</taxon>
        <taxon>Actinomycetes</taxon>
        <taxon>Kitasatosporales</taxon>
        <taxon>Streptomycetaceae</taxon>
        <taxon>Streptomyces</taxon>
    </lineage>
</organism>
<dbReference type="RefSeq" id="WP_165297223.1">
    <property type="nucleotide sequence ID" value="NZ_JAAKZZ010000023.1"/>
</dbReference>
<dbReference type="Gene3D" id="2.60.120.10">
    <property type="entry name" value="Jelly Rolls"/>
    <property type="match status" value="1"/>
</dbReference>
<dbReference type="GO" id="GO:0019305">
    <property type="term" value="P:dTDP-rhamnose biosynthetic process"/>
    <property type="evidence" value="ECO:0007669"/>
    <property type="project" value="TreeGrafter"/>
</dbReference>
<proteinExistence type="inferred from homology"/>
<dbReference type="AlphaFoldDB" id="A0A6G4WSN9"/>
<evidence type="ECO:0000313" key="5">
    <source>
        <dbReference type="EMBL" id="NGO67564.1"/>
    </source>
</evidence>
<evidence type="ECO:0000256" key="3">
    <source>
        <dbReference type="PIRSR" id="PIRSR600888-1"/>
    </source>
</evidence>
<feature type="active site" description="Proton donor" evidence="3">
    <location>
        <position position="133"/>
    </location>
</feature>
<sequence>MEAEKLEIEGAFAFVPPVFTDHRGLFCSPFQGAEFAAHLGRPLFPVQQVSHNLSARDVLRGIHYTAAPPGMAKYVYCPYGRVLDILVDLRLGSPTFGRWTARTLDAGNCQALYIPVGVGHAFLSRADDSMVVYILSRGYVAEDERAVSPLDPALRLPLPEGTAPIQSDRDRAAPTLAEAERQGLLPRYEDCVEAEALP</sequence>
<gene>
    <name evidence="5" type="ORF">G5C65_04170</name>
</gene>
<dbReference type="Proteomes" id="UP000477722">
    <property type="component" value="Unassembled WGS sequence"/>
</dbReference>
<evidence type="ECO:0000256" key="2">
    <source>
        <dbReference type="ARBA" id="ARBA00023235"/>
    </source>
</evidence>
<dbReference type="SUPFAM" id="SSF51182">
    <property type="entry name" value="RmlC-like cupins"/>
    <property type="match status" value="1"/>
</dbReference>
<dbReference type="PANTHER" id="PTHR21047:SF2">
    <property type="entry name" value="THYMIDINE DIPHOSPHO-4-KETO-RHAMNOSE 3,5-EPIMERASE"/>
    <property type="match status" value="1"/>
</dbReference>
<evidence type="ECO:0000313" key="6">
    <source>
        <dbReference type="Proteomes" id="UP000477722"/>
    </source>
</evidence>
<protein>
    <submittedName>
        <fullName evidence="5">dTDP-4-keto-6-deoxy-D-glucose epimerase</fullName>
    </submittedName>
</protein>
<feature type="active site" description="Proton acceptor" evidence="3">
    <location>
        <position position="63"/>
    </location>
</feature>
<dbReference type="PANTHER" id="PTHR21047">
    <property type="entry name" value="DTDP-6-DEOXY-D-GLUCOSE-3,5 EPIMERASE"/>
    <property type="match status" value="1"/>
</dbReference>
<comment type="similarity">
    <text evidence="1">Belongs to the dTDP-4-dehydrorhamnose 3,5-epimerase family.</text>
</comment>
<reference evidence="5 6" key="1">
    <citation type="submission" date="2020-02" db="EMBL/GenBank/DDBJ databases">
        <title>Whole-genome analyses of novel actinobacteria.</title>
        <authorList>
            <person name="Sahin N."/>
            <person name="Tatar D."/>
        </authorList>
    </citation>
    <scope>NUCLEOTIDE SEQUENCE [LARGE SCALE GENOMIC DNA]</scope>
    <source>
        <strain evidence="5 6">SB3404</strain>
    </source>
</reference>
<dbReference type="EMBL" id="JAAKZZ010000023">
    <property type="protein sequence ID" value="NGO67564.1"/>
    <property type="molecule type" value="Genomic_DNA"/>
</dbReference>
<dbReference type="InterPro" id="IPR014710">
    <property type="entry name" value="RmlC-like_jellyroll"/>
</dbReference>
<name>A0A6G4WSN9_9ACTN</name>
<accession>A0A6G4WSN9</accession>
<keyword evidence="2" id="KW-0413">Isomerase</keyword>
<dbReference type="Pfam" id="PF00908">
    <property type="entry name" value="dTDP_sugar_isom"/>
    <property type="match status" value="1"/>
</dbReference>
<feature type="site" description="Participates in a stacking interaction with the thymidine ring of dTDP-4-oxo-6-deoxyglucose" evidence="4">
    <location>
        <position position="139"/>
    </location>
</feature>
<dbReference type="InterPro" id="IPR011051">
    <property type="entry name" value="RmlC_Cupin_sf"/>
</dbReference>